<name>A0A6P8ET04_CLUHA</name>
<keyword evidence="1" id="KW-1185">Reference proteome</keyword>
<dbReference type="SUPFAM" id="SSF56112">
    <property type="entry name" value="Protein kinase-like (PK-like)"/>
    <property type="match status" value="1"/>
</dbReference>
<dbReference type="AlphaFoldDB" id="A0A6P8ET04"/>
<dbReference type="GeneID" id="105908485"/>
<evidence type="ECO:0000313" key="1">
    <source>
        <dbReference type="Proteomes" id="UP000515152"/>
    </source>
</evidence>
<protein>
    <submittedName>
        <fullName evidence="2 3">Serine/threonine-protein kinase haspin-like</fullName>
    </submittedName>
</protein>
<organism evidence="1 2">
    <name type="scientific">Clupea harengus</name>
    <name type="common">Atlantic herring</name>
    <dbReference type="NCBI Taxonomy" id="7950"/>
    <lineage>
        <taxon>Eukaryota</taxon>
        <taxon>Metazoa</taxon>
        <taxon>Chordata</taxon>
        <taxon>Craniata</taxon>
        <taxon>Vertebrata</taxon>
        <taxon>Euteleostomi</taxon>
        <taxon>Actinopterygii</taxon>
        <taxon>Neopterygii</taxon>
        <taxon>Teleostei</taxon>
        <taxon>Clupei</taxon>
        <taxon>Clupeiformes</taxon>
        <taxon>Clupeoidei</taxon>
        <taxon>Clupeidae</taxon>
        <taxon>Clupea</taxon>
    </lineage>
</organism>
<gene>
    <name evidence="2 3" type="primary">LOC105908485</name>
</gene>
<dbReference type="InterPro" id="IPR011009">
    <property type="entry name" value="Kinase-like_dom_sf"/>
</dbReference>
<dbReference type="GO" id="GO:0000278">
    <property type="term" value="P:mitotic cell cycle"/>
    <property type="evidence" value="ECO:0007669"/>
    <property type="project" value="TreeGrafter"/>
</dbReference>
<dbReference type="Gene3D" id="1.10.510.10">
    <property type="entry name" value="Transferase(Phosphotransferase) domain 1"/>
    <property type="match status" value="1"/>
</dbReference>
<dbReference type="PANTHER" id="PTHR24419">
    <property type="entry name" value="INTERLEUKIN-1 RECEPTOR-ASSOCIATED KINASE"/>
    <property type="match status" value="1"/>
</dbReference>
<dbReference type="Proteomes" id="UP000515152">
    <property type="component" value="Chromosome 22"/>
</dbReference>
<dbReference type="OrthoDB" id="21018at2759"/>
<dbReference type="GO" id="GO:0005634">
    <property type="term" value="C:nucleus"/>
    <property type="evidence" value="ECO:0007669"/>
    <property type="project" value="TreeGrafter"/>
</dbReference>
<evidence type="ECO:0000313" key="2">
    <source>
        <dbReference type="RefSeq" id="XP_031415214.1"/>
    </source>
</evidence>
<dbReference type="PANTHER" id="PTHR24419:SF18">
    <property type="entry name" value="SERINE_THREONINE-PROTEIN KINASE HASPIN"/>
    <property type="match status" value="1"/>
</dbReference>
<dbReference type="RefSeq" id="XP_031415214.1">
    <property type="nucleotide sequence ID" value="XM_031559354.2"/>
</dbReference>
<dbReference type="Gene3D" id="3.30.200.20">
    <property type="entry name" value="Phosphorylase Kinase, domain 1"/>
    <property type="match status" value="1"/>
</dbReference>
<dbReference type="GO" id="GO:0072354">
    <property type="term" value="F:histone H3T3 kinase activity"/>
    <property type="evidence" value="ECO:0007669"/>
    <property type="project" value="TreeGrafter"/>
</dbReference>
<dbReference type="RefSeq" id="XP_031415215.1">
    <property type="nucleotide sequence ID" value="XM_031559355.1"/>
</dbReference>
<proteinExistence type="predicted"/>
<dbReference type="GO" id="GO:0035556">
    <property type="term" value="P:intracellular signal transduction"/>
    <property type="evidence" value="ECO:0007669"/>
    <property type="project" value="TreeGrafter"/>
</dbReference>
<reference evidence="2 3" key="1">
    <citation type="submission" date="2025-04" db="UniProtKB">
        <authorList>
            <consortium name="RefSeq"/>
        </authorList>
    </citation>
    <scope>IDENTIFICATION</scope>
</reference>
<accession>A0A6P8ET04</accession>
<dbReference type="KEGG" id="char:105908485"/>
<sequence length="260" mass="28927">MSSWLALPITPARAEQLNISSILAGFSPDTSLSTHMWSRLKAALSVHKKKTAFITPRRLALTGIQSPAVQRLNASRDIFASPSCTSLPHLVQSSPSSFLIIPADGKQKVNGEDQKSFGEILHEMIISKELSSLDQKDNNRTNGFISLNNLRCVQGTYPSQLLNAWDKFDKQRGSENDRPDFFGEEQFFLVLEFEFGGSDLENMNGKLSSLAQMKSILQQVTAALAVDERALCFEHRDLHWGNILVKTTKQKECSCILNGK</sequence>
<dbReference type="GO" id="GO:0005737">
    <property type="term" value="C:cytoplasm"/>
    <property type="evidence" value="ECO:0007669"/>
    <property type="project" value="TreeGrafter"/>
</dbReference>
<dbReference type="Pfam" id="PF12330">
    <property type="entry name" value="Haspin_kinase"/>
    <property type="match status" value="1"/>
</dbReference>
<evidence type="ECO:0000313" key="3">
    <source>
        <dbReference type="RefSeq" id="XP_031415215.1"/>
    </source>
</evidence>